<keyword evidence="5" id="KW-0119">Carbohydrate metabolism</keyword>
<evidence type="ECO:0000256" key="4">
    <source>
        <dbReference type="ARBA" id="ARBA00023239"/>
    </source>
</evidence>
<dbReference type="Gene3D" id="3.20.20.70">
    <property type="entry name" value="Aldolase class I"/>
    <property type="match status" value="1"/>
</dbReference>
<dbReference type="SUPFAM" id="SSF51569">
    <property type="entry name" value="Aldolase"/>
    <property type="match status" value="1"/>
</dbReference>
<protein>
    <submittedName>
        <fullName evidence="6">2-dehydro-3-deoxyphosphogluconate aldolase/(4S)-4-hydroxy-2-oxoglutarate aldolase</fullName>
        <ecNumber evidence="6">4.1.2.14</ecNumber>
        <ecNumber evidence="6">4.1.3.42</ecNumber>
    </submittedName>
</protein>
<accession>A0A7Z0DM71</accession>
<comment type="similarity">
    <text evidence="2">Belongs to the KHG/KDPG aldolase family.</text>
</comment>
<evidence type="ECO:0000256" key="5">
    <source>
        <dbReference type="ARBA" id="ARBA00023277"/>
    </source>
</evidence>
<evidence type="ECO:0000256" key="1">
    <source>
        <dbReference type="ARBA" id="ARBA00004761"/>
    </source>
</evidence>
<dbReference type="Pfam" id="PF01081">
    <property type="entry name" value="Aldolase"/>
    <property type="match status" value="1"/>
</dbReference>
<dbReference type="EC" id="4.1.3.42" evidence="6"/>
<dbReference type="InterPro" id="IPR013785">
    <property type="entry name" value="Aldolase_TIM"/>
</dbReference>
<dbReference type="AlphaFoldDB" id="A0A7Z0DM71"/>
<evidence type="ECO:0000313" key="7">
    <source>
        <dbReference type="Proteomes" id="UP000564496"/>
    </source>
</evidence>
<reference evidence="6 7" key="1">
    <citation type="submission" date="2020-07" db="EMBL/GenBank/DDBJ databases">
        <title>Sequencing the genomes of 1000 actinobacteria strains.</title>
        <authorList>
            <person name="Klenk H.-P."/>
        </authorList>
    </citation>
    <scope>NUCLEOTIDE SEQUENCE [LARGE SCALE GENOMIC DNA]</scope>
    <source>
        <strain evidence="6 7">DSM 26487</strain>
    </source>
</reference>
<name>A0A7Z0DM71_9ACTN</name>
<keyword evidence="7" id="KW-1185">Reference proteome</keyword>
<dbReference type="Proteomes" id="UP000564496">
    <property type="component" value="Unassembled WGS sequence"/>
</dbReference>
<evidence type="ECO:0000256" key="3">
    <source>
        <dbReference type="ARBA" id="ARBA00011233"/>
    </source>
</evidence>
<dbReference type="GO" id="GO:0008675">
    <property type="term" value="F:2-dehydro-3-deoxy-phosphogluconate aldolase activity"/>
    <property type="evidence" value="ECO:0007669"/>
    <property type="project" value="UniProtKB-EC"/>
</dbReference>
<dbReference type="PANTHER" id="PTHR30246">
    <property type="entry name" value="2-KETO-3-DEOXY-6-PHOSPHOGLUCONATE ALDOLASE"/>
    <property type="match status" value="1"/>
</dbReference>
<comment type="caution">
    <text evidence="6">The sequence shown here is derived from an EMBL/GenBank/DDBJ whole genome shotgun (WGS) entry which is preliminary data.</text>
</comment>
<dbReference type="RefSeq" id="WP_246321467.1">
    <property type="nucleotide sequence ID" value="NZ_JACBZR010000001.1"/>
</dbReference>
<comment type="subunit">
    <text evidence="3">Homotrimer.</text>
</comment>
<dbReference type="CDD" id="cd00452">
    <property type="entry name" value="KDPG_aldolase"/>
    <property type="match status" value="1"/>
</dbReference>
<keyword evidence="4 6" id="KW-0456">Lyase</keyword>
<comment type="pathway">
    <text evidence="1">Carbohydrate acid metabolism.</text>
</comment>
<sequence>MNHSPMNHSPMADLVIDTLRADQALVVVRANRLDDPVALCRALAAGGIRTVELTYTTPGLTDLLAQVSAEAGDDIVIGAGTVLTADQAHAAVAAGARFLVTPGLPPEAAEIVATGHAAGAAVILGALTPTEVLTATSLGADAVKIFPARALGPRHLSDLRGPFPEVALIPSGGVDADNAAEFLQAGALAVTAGTSVVRPADVDEARWDQITTNAARFRAALR</sequence>
<dbReference type="PANTHER" id="PTHR30246:SF1">
    <property type="entry name" value="2-DEHYDRO-3-DEOXY-6-PHOSPHOGALACTONATE ALDOLASE-RELATED"/>
    <property type="match status" value="1"/>
</dbReference>
<dbReference type="NCBIfam" id="TIGR01182">
    <property type="entry name" value="eda"/>
    <property type="match status" value="1"/>
</dbReference>
<gene>
    <name evidence="6" type="ORF">BJ988_002454</name>
</gene>
<dbReference type="GO" id="GO:0106009">
    <property type="term" value="F:(4S)-4-hydroxy-2-oxoglutarate aldolase activity"/>
    <property type="evidence" value="ECO:0007669"/>
    <property type="project" value="UniProtKB-EC"/>
</dbReference>
<dbReference type="EC" id="4.1.2.14" evidence="6"/>
<dbReference type="EMBL" id="JACBZR010000001">
    <property type="protein sequence ID" value="NYI77806.1"/>
    <property type="molecule type" value="Genomic_DNA"/>
</dbReference>
<dbReference type="InterPro" id="IPR000887">
    <property type="entry name" value="Aldlse_KDPG_KHG"/>
</dbReference>
<proteinExistence type="inferred from homology"/>
<evidence type="ECO:0000256" key="2">
    <source>
        <dbReference type="ARBA" id="ARBA00006906"/>
    </source>
</evidence>
<evidence type="ECO:0000313" key="6">
    <source>
        <dbReference type="EMBL" id="NYI77806.1"/>
    </source>
</evidence>
<organism evidence="6 7">
    <name type="scientific">Nocardioides panzhihuensis</name>
    <dbReference type="NCBI Taxonomy" id="860243"/>
    <lineage>
        <taxon>Bacteria</taxon>
        <taxon>Bacillati</taxon>
        <taxon>Actinomycetota</taxon>
        <taxon>Actinomycetes</taxon>
        <taxon>Propionibacteriales</taxon>
        <taxon>Nocardioidaceae</taxon>
        <taxon>Nocardioides</taxon>
    </lineage>
</organism>